<dbReference type="GO" id="GO:0046872">
    <property type="term" value="F:metal ion binding"/>
    <property type="evidence" value="ECO:0007669"/>
    <property type="project" value="UniProtKB-KW"/>
</dbReference>
<keyword evidence="2" id="KW-0408">Iron</keyword>
<dbReference type="InterPro" id="IPR010376">
    <property type="entry name" value="GBBH-like_N"/>
</dbReference>
<sequence length="110" mass="12173">MTAIANSREHLRHTIAPPDGVHLNRRTREVEIRWPDGRTDRLACLTLRAACACSSCLHAKRSGRLALYDADITVVNAKPFGVSGLQLFFSDGHSRGVFPWAYLRELGGAE</sequence>
<accession>A0A2N7UAA8</accession>
<gene>
    <name evidence="4" type="ORF">C1H69_02225</name>
</gene>
<dbReference type="InterPro" id="IPR038492">
    <property type="entry name" value="GBBH-like_N_sf"/>
</dbReference>
<dbReference type="PANTHER" id="PTHR35303">
    <property type="entry name" value="OS02G0197800 PROTEIN"/>
    <property type="match status" value="1"/>
</dbReference>
<dbReference type="AlphaFoldDB" id="A0A2N7UAA8"/>
<dbReference type="RefSeq" id="WP_102651786.1">
    <property type="nucleotide sequence ID" value="NZ_PNRF01000007.1"/>
</dbReference>
<dbReference type="OrthoDB" id="9794178at2"/>
<evidence type="ECO:0000256" key="1">
    <source>
        <dbReference type="ARBA" id="ARBA00022723"/>
    </source>
</evidence>
<dbReference type="Gene3D" id="3.30.2020.30">
    <property type="match status" value="1"/>
</dbReference>
<evidence type="ECO:0000259" key="3">
    <source>
        <dbReference type="Pfam" id="PF06155"/>
    </source>
</evidence>
<protein>
    <recommendedName>
        <fullName evidence="3">Gamma-butyrobetaine hydroxylase-like N-terminal domain-containing protein</fullName>
    </recommendedName>
</protein>
<evidence type="ECO:0000256" key="2">
    <source>
        <dbReference type="ARBA" id="ARBA00023004"/>
    </source>
</evidence>
<feature type="domain" description="Gamma-butyrobetaine hydroxylase-like N-terminal" evidence="3">
    <location>
        <begin position="22"/>
        <end position="104"/>
    </location>
</feature>
<evidence type="ECO:0000313" key="4">
    <source>
        <dbReference type="EMBL" id="PMR77373.1"/>
    </source>
</evidence>
<dbReference type="Pfam" id="PF06155">
    <property type="entry name" value="GBBH-like_N"/>
    <property type="match status" value="1"/>
</dbReference>
<organism evidence="4 5">
    <name type="scientific">Billgrantia endophytica</name>
    <dbReference type="NCBI Taxonomy" id="2033802"/>
    <lineage>
        <taxon>Bacteria</taxon>
        <taxon>Pseudomonadati</taxon>
        <taxon>Pseudomonadota</taxon>
        <taxon>Gammaproteobacteria</taxon>
        <taxon>Oceanospirillales</taxon>
        <taxon>Halomonadaceae</taxon>
        <taxon>Billgrantia</taxon>
    </lineage>
</organism>
<keyword evidence="5" id="KW-1185">Reference proteome</keyword>
<dbReference type="Proteomes" id="UP000235803">
    <property type="component" value="Unassembled WGS sequence"/>
</dbReference>
<evidence type="ECO:0000313" key="5">
    <source>
        <dbReference type="Proteomes" id="UP000235803"/>
    </source>
</evidence>
<dbReference type="EMBL" id="PNRF01000007">
    <property type="protein sequence ID" value="PMR77373.1"/>
    <property type="molecule type" value="Genomic_DNA"/>
</dbReference>
<proteinExistence type="predicted"/>
<reference evidence="4 5" key="1">
    <citation type="submission" date="2018-01" db="EMBL/GenBank/DDBJ databases">
        <title>Halomonas endophytica sp. nov., isolated from storage liquid in the stems of Populus euphratica.</title>
        <authorList>
            <person name="Chen C."/>
        </authorList>
    </citation>
    <scope>NUCLEOTIDE SEQUENCE [LARGE SCALE GENOMIC DNA]</scope>
    <source>
        <strain evidence="4 5">MC28</strain>
    </source>
</reference>
<name>A0A2N7UAA8_9GAMM</name>
<comment type="caution">
    <text evidence="4">The sequence shown here is derived from an EMBL/GenBank/DDBJ whole genome shotgun (WGS) entry which is preliminary data.</text>
</comment>
<keyword evidence="1" id="KW-0479">Metal-binding</keyword>